<feature type="transmembrane region" description="Helical" evidence="1">
    <location>
        <begin position="47"/>
        <end position="72"/>
    </location>
</feature>
<keyword evidence="1" id="KW-0812">Transmembrane</keyword>
<dbReference type="Proteomes" id="UP001210865">
    <property type="component" value="Chromosome"/>
</dbReference>
<dbReference type="EMBL" id="CP115174">
    <property type="protein sequence ID" value="WBO21169.1"/>
    <property type="molecule type" value="Genomic_DNA"/>
</dbReference>
<evidence type="ECO:0000313" key="2">
    <source>
        <dbReference type="EMBL" id="WBO21169.1"/>
    </source>
</evidence>
<reference evidence="2 3" key="1">
    <citation type="submission" date="2022-12" db="EMBL/GenBank/DDBJ databases">
        <title>Sphingomonas abieness sp. nov., an endophytic bacterium isolated from Abies koreana.</title>
        <authorList>
            <person name="Jiang L."/>
            <person name="Lee J."/>
        </authorList>
    </citation>
    <scope>NUCLEOTIDE SEQUENCE [LARGE SCALE GENOMIC DNA]</scope>
    <source>
        <strain evidence="3">PAMB 00755</strain>
    </source>
</reference>
<name>A0ABY7NI53_9SPHN</name>
<keyword evidence="1" id="KW-1133">Transmembrane helix</keyword>
<keyword evidence="3" id="KW-1185">Reference proteome</keyword>
<organism evidence="2 3">
    <name type="scientific">Sphingomonas abietis</name>
    <dbReference type="NCBI Taxonomy" id="3012344"/>
    <lineage>
        <taxon>Bacteria</taxon>
        <taxon>Pseudomonadati</taxon>
        <taxon>Pseudomonadota</taxon>
        <taxon>Alphaproteobacteria</taxon>
        <taxon>Sphingomonadales</taxon>
        <taxon>Sphingomonadaceae</taxon>
        <taxon>Sphingomonas</taxon>
    </lineage>
</organism>
<evidence type="ECO:0000256" key="1">
    <source>
        <dbReference type="SAM" id="Phobius"/>
    </source>
</evidence>
<sequence length="100" mass="10700">MVKRFDSRALRLIPHLAGLVVLAAAWASGHALVSAGMGHAGHEPARVYMLALTTFLLASAGVALATMGQGLFGQVVISRLWLSFIPADFKDVRQRDQDDA</sequence>
<keyword evidence="1" id="KW-0472">Membrane</keyword>
<accession>A0ABY7NI53</accession>
<evidence type="ECO:0000313" key="3">
    <source>
        <dbReference type="Proteomes" id="UP001210865"/>
    </source>
</evidence>
<gene>
    <name evidence="2" type="ORF">PBT88_13285</name>
</gene>
<proteinExistence type="predicted"/>
<dbReference type="RefSeq" id="WP_270075818.1">
    <property type="nucleotide sequence ID" value="NZ_CP115174.1"/>
</dbReference>
<protein>
    <submittedName>
        <fullName evidence="2">Uncharacterized protein</fullName>
    </submittedName>
</protein>